<dbReference type="PANTHER" id="PTHR36435">
    <property type="entry name" value="SLR1288 PROTEIN"/>
    <property type="match status" value="1"/>
</dbReference>
<keyword evidence="1" id="KW-0812">Transmembrane</keyword>
<keyword evidence="1" id="KW-1133">Transmembrane helix</keyword>
<accession>A0ABU1WFB9</accession>
<keyword evidence="5" id="KW-1185">Reference proteome</keyword>
<feature type="transmembrane region" description="Helical" evidence="1">
    <location>
        <begin position="460"/>
        <end position="478"/>
    </location>
</feature>
<keyword evidence="1" id="KW-0472">Membrane</keyword>
<keyword evidence="2" id="KW-0732">Signal</keyword>
<evidence type="ECO:0000256" key="1">
    <source>
        <dbReference type="SAM" id="Phobius"/>
    </source>
</evidence>
<dbReference type="GO" id="GO:0006508">
    <property type="term" value="P:proteolysis"/>
    <property type="evidence" value="ECO:0007669"/>
    <property type="project" value="UniProtKB-KW"/>
</dbReference>
<evidence type="ECO:0000256" key="2">
    <source>
        <dbReference type="SAM" id="SignalP"/>
    </source>
</evidence>
<keyword evidence="4" id="KW-0645">Protease</keyword>
<feature type="transmembrane region" description="Helical" evidence="1">
    <location>
        <begin position="382"/>
        <end position="400"/>
    </location>
</feature>
<sequence length="598" mass="63880">MTRIGNALAGIALGGAMLAVTVHAHAASRAPAPVAPTPESGVVHVTQAKAAAYRDVLAKFDAAIRAQPRDAAIAVARCRFIENFTDEDYGEYVESAPDDFEACAKALESEWPNEPVAQLFALQRLWGEDAVEQGEKLVAVSRDWPTPLRRALLSKVSDALQGEDQPERAGELAVMAAFLGEPSSVATAVTHLARRKEFAAATALLRDAPLADGAWPARKRIEAALALPDPQAALAELRRYAGAQFEIAPAIAARAYLRAGDVATASKLLSDEDDKTEALKQVRFDVAIAANDMPAAAQLVDMTDTDQLAANAQRFAIVATRAPGTLMTRPMLMASMICLLAIGMIALLPGLLLVPIHYRGLIREVSGNAPYALFHSIGLRHAWYGLALMLCVPLVVAAVVSPDTLAMLLGEESVPPPQALFRITAWGAVVGLLCTLPIVFGMGRREVIGDRAALKAWWRVLLAWAIVLGVGWLLALWHQSTGGGDATMQIKMVDALAAGARDAGPLLTLLVVALLAPIFEEIIFRGVVLGGLSRYISFGWANLLQALMFAAIHDDLTRFPYYFTLGLLAGALVKRTQALGPAIALHVLNNLLAFSLRM</sequence>
<comment type="caution">
    <text evidence="4">The sequence shown here is derived from an EMBL/GenBank/DDBJ whole genome shotgun (WGS) entry which is preliminary data.</text>
</comment>
<evidence type="ECO:0000313" key="4">
    <source>
        <dbReference type="EMBL" id="MDR7136067.1"/>
    </source>
</evidence>
<keyword evidence="4" id="KW-0378">Hydrolase</keyword>
<dbReference type="EMBL" id="JAVDVY010000003">
    <property type="protein sequence ID" value="MDR7136067.1"/>
    <property type="molecule type" value="Genomic_DNA"/>
</dbReference>
<dbReference type="InterPro" id="IPR003675">
    <property type="entry name" value="Rce1/LyrA-like_dom"/>
</dbReference>
<evidence type="ECO:0000259" key="3">
    <source>
        <dbReference type="Pfam" id="PF02517"/>
    </source>
</evidence>
<feature type="chain" id="PRO_5045567118" evidence="2">
    <location>
        <begin position="27"/>
        <end position="598"/>
    </location>
</feature>
<feature type="domain" description="CAAX prenyl protease 2/Lysostaphin resistance protein A-like" evidence="3">
    <location>
        <begin position="504"/>
        <end position="592"/>
    </location>
</feature>
<dbReference type="Pfam" id="PF02517">
    <property type="entry name" value="Rce1-like"/>
    <property type="match status" value="1"/>
</dbReference>
<dbReference type="InterPro" id="IPR052710">
    <property type="entry name" value="CAAX_protease"/>
</dbReference>
<dbReference type="Proteomes" id="UP001251524">
    <property type="component" value="Unassembled WGS sequence"/>
</dbReference>
<reference evidence="4 5" key="1">
    <citation type="submission" date="2023-07" db="EMBL/GenBank/DDBJ databases">
        <title>Sorghum-associated microbial communities from plants grown in Nebraska, USA.</title>
        <authorList>
            <person name="Schachtman D."/>
        </authorList>
    </citation>
    <scope>NUCLEOTIDE SEQUENCE [LARGE SCALE GENOMIC DNA]</scope>
    <source>
        <strain evidence="4 5">BE198</strain>
    </source>
</reference>
<feature type="transmembrane region" description="Helical" evidence="1">
    <location>
        <begin position="503"/>
        <end position="523"/>
    </location>
</feature>
<feature type="signal peptide" evidence="2">
    <location>
        <begin position="1"/>
        <end position="26"/>
    </location>
</feature>
<protein>
    <submittedName>
        <fullName evidence="4">Membrane protease YdiL (CAAX protease family)</fullName>
    </submittedName>
</protein>
<evidence type="ECO:0000313" key="5">
    <source>
        <dbReference type="Proteomes" id="UP001251524"/>
    </source>
</evidence>
<feature type="transmembrane region" description="Helical" evidence="1">
    <location>
        <begin position="535"/>
        <end position="553"/>
    </location>
</feature>
<feature type="transmembrane region" description="Helical" evidence="1">
    <location>
        <begin position="331"/>
        <end position="354"/>
    </location>
</feature>
<proteinExistence type="predicted"/>
<dbReference type="PANTHER" id="PTHR36435:SF1">
    <property type="entry name" value="CAAX AMINO TERMINAL PROTEASE FAMILY PROTEIN"/>
    <property type="match status" value="1"/>
</dbReference>
<gene>
    <name evidence="4" type="ORF">J2X06_003285</name>
</gene>
<feature type="transmembrane region" description="Helical" evidence="1">
    <location>
        <begin position="420"/>
        <end position="440"/>
    </location>
</feature>
<name>A0ABU1WFB9_9GAMM</name>
<organism evidence="4 5">
    <name type="scientific">Lysobacter niastensis</name>
    <dbReference type="NCBI Taxonomy" id="380629"/>
    <lineage>
        <taxon>Bacteria</taxon>
        <taxon>Pseudomonadati</taxon>
        <taxon>Pseudomonadota</taxon>
        <taxon>Gammaproteobacteria</taxon>
        <taxon>Lysobacterales</taxon>
        <taxon>Lysobacteraceae</taxon>
        <taxon>Lysobacter</taxon>
    </lineage>
</organism>
<dbReference type="RefSeq" id="WP_310064234.1">
    <property type="nucleotide sequence ID" value="NZ_JAVDVY010000003.1"/>
</dbReference>
<dbReference type="GO" id="GO:0008233">
    <property type="term" value="F:peptidase activity"/>
    <property type="evidence" value="ECO:0007669"/>
    <property type="project" value="UniProtKB-KW"/>
</dbReference>